<organism evidence="9 10">
    <name type="scientific">Candidatus Daviesbacteria bacterium RIFCSPLOWO2_02_FULL_36_7</name>
    <dbReference type="NCBI Taxonomy" id="1797792"/>
    <lineage>
        <taxon>Bacteria</taxon>
        <taxon>Candidatus Daviesiibacteriota</taxon>
    </lineage>
</organism>
<gene>
    <name evidence="9" type="ORF">A3I48_01590</name>
</gene>
<dbReference type="GO" id="GO:0004518">
    <property type="term" value="F:nuclease activity"/>
    <property type="evidence" value="ECO:0007669"/>
    <property type="project" value="UniProtKB-KW"/>
</dbReference>
<dbReference type="Pfam" id="PF01850">
    <property type="entry name" value="PIN"/>
    <property type="match status" value="1"/>
</dbReference>
<dbReference type="GO" id="GO:0016787">
    <property type="term" value="F:hydrolase activity"/>
    <property type="evidence" value="ECO:0007669"/>
    <property type="project" value="UniProtKB-KW"/>
</dbReference>
<dbReference type="GO" id="GO:0046872">
    <property type="term" value="F:metal ion binding"/>
    <property type="evidence" value="ECO:0007669"/>
    <property type="project" value="UniProtKB-KW"/>
</dbReference>
<proteinExistence type="inferred from homology"/>
<accession>A0A1F5MHF8</accession>
<dbReference type="Proteomes" id="UP000178859">
    <property type="component" value="Unassembled WGS sequence"/>
</dbReference>
<evidence type="ECO:0000256" key="1">
    <source>
        <dbReference type="ARBA" id="ARBA00001946"/>
    </source>
</evidence>
<dbReference type="InterPro" id="IPR050556">
    <property type="entry name" value="Type_II_TA_system_RNase"/>
</dbReference>
<keyword evidence="3" id="KW-0540">Nuclease</keyword>
<comment type="similarity">
    <text evidence="7">Belongs to the PINc/VapC protein family.</text>
</comment>
<sequence length="129" mass="14387">MVNRKVVVDTSVIIDHLRQVKKSETLLRTTLEDKHTAFIISSDVIQELFAGQSSKAVEPKDEIRKILQSFHIIDVTSKIAELAGQIMRDTKPGVQFADAAIAATAILNQARLLTLNKKDFQGIKDLEFV</sequence>
<dbReference type="PANTHER" id="PTHR33653">
    <property type="entry name" value="RIBONUCLEASE VAPC2"/>
    <property type="match status" value="1"/>
</dbReference>
<evidence type="ECO:0000256" key="4">
    <source>
        <dbReference type="ARBA" id="ARBA00022723"/>
    </source>
</evidence>
<dbReference type="EMBL" id="MFDT01000037">
    <property type="protein sequence ID" value="OGE64805.1"/>
    <property type="molecule type" value="Genomic_DNA"/>
</dbReference>
<dbReference type="InterPro" id="IPR029060">
    <property type="entry name" value="PIN-like_dom_sf"/>
</dbReference>
<evidence type="ECO:0000256" key="6">
    <source>
        <dbReference type="ARBA" id="ARBA00022842"/>
    </source>
</evidence>
<comment type="cofactor">
    <cofactor evidence="1">
        <name>Mg(2+)</name>
        <dbReference type="ChEBI" id="CHEBI:18420"/>
    </cofactor>
</comment>
<keyword evidence="6" id="KW-0460">Magnesium</keyword>
<dbReference type="SUPFAM" id="SSF88723">
    <property type="entry name" value="PIN domain-like"/>
    <property type="match status" value="1"/>
</dbReference>
<reference evidence="9 10" key="1">
    <citation type="journal article" date="2016" name="Nat. Commun.">
        <title>Thousands of microbial genomes shed light on interconnected biogeochemical processes in an aquifer system.</title>
        <authorList>
            <person name="Anantharaman K."/>
            <person name="Brown C.T."/>
            <person name="Hug L.A."/>
            <person name="Sharon I."/>
            <person name="Castelle C.J."/>
            <person name="Probst A.J."/>
            <person name="Thomas B.C."/>
            <person name="Singh A."/>
            <person name="Wilkins M.J."/>
            <person name="Karaoz U."/>
            <person name="Brodie E.L."/>
            <person name="Williams K.H."/>
            <person name="Hubbard S.S."/>
            <person name="Banfield J.F."/>
        </authorList>
    </citation>
    <scope>NUCLEOTIDE SEQUENCE [LARGE SCALE GENOMIC DNA]</scope>
</reference>
<evidence type="ECO:0000256" key="7">
    <source>
        <dbReference type="ARBA" id="ARBA00038093"/>
    </source>
</evidence>
<keyword evidence="4" id="KW-0479">Metal-binding</keyword>
<evidence type="ECO:0000256" key="5">
    <source>
        <dbReference type="ARBA" id="ARBA00022801"/>
    </source>
</evidence>
<dbReference type="PANTHER" id="PTHR33653:SF1">
    <property type="entry name" value="RIBONUCLEASE VAPC2"/>
    <property type="match status" value="1"/>
</dbReference>
<evidence type="ECO:0000259" key="8">
    <source>
        <dbReference type="Pfam" id="PF01850"/>
    </source>
</evidence>
<evidence type="ECO:0000313" key="9">
    <source>
        <dbReference type="EMBL" id="OGE64805.1"/>
    </source>
</evidence>
<keyword evidence="2" id="KW-1277">Toxin-antitoxin system</keyword>
<dbReference type="Gene3D" id="3.40.50.1010">
    <property type="entry name" value="5'-nuclease"/>
    <property type="match status" value="1"/>
</dbReference>
<dbReference type="AlphaFoldDB" id="A0A1F5MHF8"/>
<evidence type="ECO:0000313" key="10">
    <source>
        <dbReference type="Proteomes" id="UP000178859"/>
    </source>
</evidence>
<evidence type="ECO:0000256" key="2">
    <source>
        <dbReference type="ARBA" id="ARBA00022649"/>
    </source>
</evidence>
<evidence type="ECO:0000256" key="3">
    <source>
        <dbReference type="ARBA" id="ARBA00022722"/>
    </source>
</evidence>
<name>A0A1F5MHF8_9BACT</name>
<protein>
    <recommendedName>
        <fullName evidence="8">PIN domain-containing protein</fullName>
    </recommendedName>
</protein>
<comment type="caution">
    <text evidence="9">The sequence shown here is derived from an EMBL/GenBank/DDBJ whole genome shotgun (WGS) entry which is preliminary data.</text>
</comment>
<dbReference type="InterPro" id="IPR002716">
    <property type="entry name" value="PIN_dom"/>
</dbReference>
<keyword evidence="5" id="KW-0378">Hydrolase</keyword>
<feature type="domain" description="PIN" evidence="8">
    <location>
        <begin position="6"/>
        <end position="121"/>
    </location>
</feature>